<feature type="region of interest" description="Disordered" evidence="1">
    <location>
        <begin position="517"/>
        <end position="585"/>
    </location>
</feature>
<feature type="signal peptide" evidence="2">
    <location>
        <begin position="1"/>
        <end position="17"/>
    </location>
</feature>
<organism evidence="3 4">
    <name type="scientific">Dactylellina haptotyla (strain CBS 200.50)</name>
    <name type="common">Nematode-trapping fungus</name>
    <name type="synonym">Monacrosporium haptotylum</name>
    <dbReference type="NCBI Taxonomy" id="1284197"/>
    <lineage>
        <taxon>Eukaryota</taxon>
        <taxon>Fungi</taxon>
        <taxon>Dikarya</taxon>
        <taxon>Ascomycota</taxon>
        <taxon>Pezizomycotina</taxon>
        <taxon>Orbiliomycetes</taxon>
        <taxon>Orbiliales</taxon>
        <taxon>Orbiliaceae</taxon>
        <taxon>Dactylellina</taxon>
    </lineage>
</organism>
<feature type="region of interest" description="Disordered" evidence="1">
    <location>
        <begin position="292"/>
        <end position="315"/>
    </location>
</feature>
<reference evidence="4" key="2">
    <citation type="submission" date="2013-04" db="EMBL/GenBank/DDBJ databases">
        <title>Genomic mechanisms accounting for the adaptation to parasitism in nematode-trapping fungi.</title>
        <authorList>
            <person name="Ahren D.G."/>
        </authorList>
    </citation>
    <scope>NUCLEOTIDE SEQUENCE [LARGE SCALE GENOMIC DNA]</scope>
    <source>
        <strain evidence="4">CBS 200.50</strain>
    </source>
</reference>
<proteinExistence type="predicted"/>
<comment type="caution">
    <text evidence="3">The sequence shown here is derived from an EMBL/GenBank/DDBJ whole genome shotgun (WGS) entry which is preliminary data.</text>
</comment>
<dbReference type="AlphaFoldDB" id="S8BIE6"/>
<dbReference type="OMA" id="QITTIRI"/>
<evidence type="ECO:0000313" key="4">
    <source>
        <dbReference type="Proteomes" id="UP000015100"/>
    </source>
</evidence>
<feature type="region of interest" description="Disordered" evidence="1">
    <location>
        <begin position="36"/>
        <end position="55"/>
    </location>
</feature>
<evidence type="ECO:0000256" key="2">
    <source>
        <dbReference type="SAM" id="SignalP"/>
    </source>
</evidence>
<name>S8BIE6_DACHA</name>
<dbReference type="EMBL" id="AQGS01000494">
    <property type="protein sequence ID" value="EPS39083.1"/>
    <property type="molecule type" value="Genomic_DNA"/>
</dbReference>
<dbReference type="OrthoDB" id="5326659at2759"/>
<keyword evidence="4" id="KW-1185">Reference proteome</keyword>
<dbReference type="Proteomes" id="UP000015100">
    <property type="component" value="Unassembled WGS sequence"/>
</dbReference>
<evidence type="ECO:0000256" key="1">
    <source>
        <dbReference type="SAM" id="MobiDB-lite"/>
    </source>
</evidence>
<gene>
    <name evidence="3" type="ORF">H072_7157</name>
</gene>
<protein>
    <submittedName>
        <fullName evidence="3">Uncharacterized protein</fullName>
    </submittedName>
</protein>
<keyword evidence="2" id="KW-0732">Signal</keyword>
<feature type="region of interest" description="Disordered" evidence="1">
    <location>
        <begin position="64"/>
        <end position="100"/>
    </location>
</feature>
<feature type="region of interest" description="Disordered" evidence="1">
    <location>
        <begin position="254"/>
        <end position="274"/>
    </location>
</feature>
<evidence type="ECO:0000313" key="3">
    <source>
        <dbReference type="EMBL" id="EPS39083.1"/>
    </source>
</evidence>
<feature type="compositionally biased region" description="Low complexity" evidence="1">
    <location>
        <begin position="295"/>
        <end position="308"/>
    </location>
</feature>
<sequence>MRSELLILAGLSGLASSRYLPPDASSNHGALVRRQMESTGGGGTGRNNPFLPMPAQLNIDIGENEAADNGGEDGQGTPRFTGSDDSGEADSGDNIPAFAGTGLGTALDRLDLSQLQQQSPNAILPADTTSEIQGGGQNVVSEQIQVSEDIIERPEPNGEPVYADFDVDQTEPDWAAFPWLRRNPYWGVPPQAQVSVPSGPQRIRRPADQPKRDKNGRRMGWILNEMEWLPDGTTRPVHPFWGVIEPGHEVAEDLDYMDDDTPPASEASETGDINDRIRSLMFDNVVENIPAEAAQDGSHGSQESQSGSVYSDEEGRDRFYSLSAPTLEQEILMNQAAAEAEAYRRQTTQAALQNIDENDEFVVDSQEREDSIISSNGAAVGESSDEFIENVLETAGDISLNELPEQPASGINIAASIDPKYVEKQIASLNELSKPRRPRIAEVIEEQKNTAAPQLGNQQAASEKDIWYSDVPMDLIQTYGGYTGTKVAPEDAQNKPKGRISRFASYLTSIPKKAGRTVIDTVRGRSRNKPSTPQANTNAAPSRDSSPWGPYNDHPVTTDRYNAPLIDFGEVEEDIDKGRGRLPVG</sequence>
<reference evidence="3 4" key="1">
    <citation type="journal article" date="2013" name="PLoS Genet.">
        <title>Genomic mechanisms accounting for the adaptation to parasitism in nematode-trapping fungi.</title>
        <authorList>
            <person name="Meerupati T."/>
            <person name="Andersson K.M."/>
            <person name="Friman E."/>
            <person name="Kumar D."/>
            <person name="Tunlid A."/>
            <person name="Ahren D."/>
        </authorList>
    </citation>
    <scope>NUCLEOTIDE SEQUENCE [LARGE SCALE GENOMIC DNA]</scope>
    <source>
        <strain evidence="3 4">CBS 200.50</strain>
    </source>
</reference>
<feature type="chain" id="PRO_5004561358" evidence="2">
    <location>
        <begin position="18"/>
        <end position="585"/>
    </location>
</feature>
<feature type="region of interest" description="Disordered" evidence="1">
    <location>
        <begin position="192"/>
        <end position="218"/>
    </location>
</feature>
<accession>S8BIE6</accession>
<feature type="compositionally biased region" description="Polar residues" evidence="1">
    <location>
        <begin position="529"/>
        <end position="545"/>
    </location>
</feature>
<dbReference type="HOGENOM" id="CLU_466183_0_0_1"/>